<dbReference type="AlphaFoldDB" id="A0A1H2YG22"/>
<dbReference type="GeneID" id="85017083"/>
<keyword evidence="3" id="KW-1185">Reference proteome</keyword>
<dbReference type="InterPro" id="IPR036291">
    <property type="entry name" value="NAD(P)-bd_dom_sf"/>
</dbReference>
<dbReference type="SUPFAM" id="SSF160631">
    <property type="entry name" value="SMI1/KNR4-like"/>
    <property type="match status" value="1"/>
</dbReference>
<name>A0A1H2YG22_9FLAO</name>
<sequence length="449" mass="51244">MKTEKILLAGATGYLGQYILAVLLREEYPTRIVVRNKSKLSPALLTHPLLEVVEAEVTQPDTLQGVCKGVHKVISTVGITRQKDGLTYEQVDFQANKNLLDEALREGVRKFIYVSVFKGEAMRHIAIGAAKERFVDTLKASGLDYCIIRPSGFYSDMTIFFKMAKAKKDEILLFGKGQYAMNPIHGEDLAEVCVAQLERYEREVNVGGAEIFTQTEIACLAFEVLHKPANISYLPDWVRRLILKMGKYLLPKSIYGAIEFFLTTMAMDVVAPMQVGKHRLKAFFESLNSSAERKYFMNYLKRLKQSGEFEYSLGANAEEIKHIEEELGILLPEAYMDFLSECGSCNYGDVYINGIYKEKDSISYPVVELTKQLREDLHLSEDFIVLHYEVDEFLTLYQVSNKIRLKDAKVFEADVYCNDKGAFEIDKPTPMFDSFEEYFEDFLDLAEED</sequence>
<dbReference type="Pfam" id="PF13460">
    <property type="entry name" value="NAD_binding_10"/>
    <property type="match status" value="1"/>
</dbReference>
<dbReference type="InterPro" id="IPR037883">
    <property type="entry name" value="Knr4/Smi1-like_sf"/>
</dbReference>
<dbReference type="EMBL" id="FNND01000007">
    <property type="protein sequence ID" value="SDX03925.1"/>
    <property type="molecule type" value="Genomic_DNA"/>
</dbReference>
<accession>A0A1H2YG22</accession>
<dbReference type="PANTHER" id="PTHR15020:SF50">
    <property type="entry name" value="UPF0659 PROTEIN YMR090W"/>
    <property type="match status" value="1"/>
</dbReference>
<proteinExistence type="predicted"/>
<protein>
    <submittedName>
        <fullName evidence="2">Uncharacterized conserved protein YbjT, contains NAD(P)-binding and DUF2867 domains</fullName>
    </submittedName>
</protein>
<dbReference type="OrthoDB" id="9803892at2"/>
<dbReference type="Pfam" id="PF14567">
    <property type="entry name" value="SUKH_5"/>
    <property type="match status" value="1"/>
</dbReference>
<dbReference type="SUPFAM" id="SSF51735">
    <property type="entry name" value="NAD(P)-binding Rossmann-fold domains"/>
    <property type="match status" value="1"/>
</dbReference>
<dbReference type="InterPro" id="IPR018958">
    <property type="entry name" value="Knr4/Smi1-like_dom"/>
</dbReference>
<reference evidence="2 3" key="1">
    <citation type="submission" date="2016-10" db="EMBL/GenBank/DDBJ databases">
        <authorList>
            <person name="Varghese N."/>
            <person name="Submissions S."/>
        </authorList>
    </citation>
    <scope>NUCLEOTIDE SEQUENCE [LARGE SCALE GENOMIC DNA]</scope>
    <source>
        <strain evidence="2 3">DSM 11449</strain>
    </source>
</reference>
<dbReference type="PANTHER" id="PTHR15020">
    <property type="entry name" value="FLAVIN REDUCTASE-RELATED"/>
    <property type="match status" value="1"/>
</dbReference>
<feature type="domain" description="Knr4/Smi1-like" evidence="1">
    <location>
        <begin position="314"/>
        <end position="445"/>
    </location>
</feature>
<dbReference type="CDD" id="cd05243">
    <property type="entry name" value="SDR_a5"/>
    <property type="match status" value="1"/>
</dbReference>
<evidence type="ECO:0000259" key="1">
    <source>
        <dbReference type="SMART" id="SM00860"/>
    </source>
</evidence>
<evidence type="ECO:0000313" key="3">
    <source>
        <dbReference type="Proteomes" id="UP000182771"/>
    </source>
</evidence>
<dbReference type="InterPro" id="IPR016040">
    <property type="entry name" value="NAD(P)-bd_dom"/>
</dbReference>
<dbReference type="Proteomes" id="UP000182771">
    <property type="component" value="Unassembled WGS sequence"/>
</dbReference>
<organism evidence="2 3">
    <name type="scientific">Capnocytophaga granulosa</name>
    <dbReference type="NCBI Taxonomy" id="45242"/>
    <lineage>
        <taxon>Bacteria</taxon>
        <taxon>Pseudomonadati</taxon>
        <taxon>Bacteroidota</taxon>
        <taxon>Flavobacteriia</taxon>
        <taxon>Flavobacteriales</taxon>
        <taxon>Flavobacteriaceae</taxon>
        <taxon>Capnocytophaga</taxon>
    </lineage>
</organism>
<gene>
    <name evidence="2" type="ORF">SAMN05444420_10726</name>
</gene>
<evidence type="ECO:0000313" key="2">
    <source>
        <dbReference type="EMBL" id="SDX03925.1"/>
    </source>
</evidence>
<dbReference type="RefSeq" id="WP_016421062.1">
    <property type="nucleotide sequence ID" value="NZ_FNND01000007.1"/>
</dbReference>
<dbReference type="Gene3D" id="3.40.50.720">
    <property type="entry name" value="NAD(P)-binding Rossmann-like Domain"/>
    <property type="match status" value="1"/>
</dbReference>
<dbReference type="SMART" id="SM00860">
    <property type="entry name" value="SMI1_KNR4"/>
    <property type="match status" value="1"/>
</dbReference>
<comment type="caution">
    <text evidence="2">The sequence shown here is derived from an EMBL/GenBank/DDBJ whole genome shotgun (WGS) entry which is preliminary data.</text>
</comment>
<dbReference type="Gene3D" id="3.40.1580.10">
    <property type="entry name" value="SMI1/KNR4-like"/>
    <property type="match status" value="1"/>
</dbReference>